<proteinExistence type="predicted"/>
<dbReference type="Pfam" id="PF02581">
    <property type="entry name" value="TMP-TENI"/>
    <property type="match status" value="1"/>
</dbReference>
<dbReference type="InterPro" id="IPR036206">
    <property type="entry name" value="ThiamineP_synth_sf"/>
</dbReference>
<comment type="pathway">
    <text evidence="1">Cofactor biosynthesis; thiamine diphosphate biosynthesis.</text>
</comment>
<dbReference type="GO" id="GO:0005737">
    <property type="term" value="C:cytoplasm"/>
    <property type="evidence" value="ECO:0007669"/>
    <property type="project" value="TreeGrafter"/>
</dbReference>
<dbReference type="Proteomes" id="UP000293347">
    <property type="component" value="Unassembled WGS sequence"/>
</dbReference>
<evidence type="ECO:0000256" key="1">
    <source>
        <dbReference type="ARBA" id="ARBA00004948"/>
    </source>
</evidence>
<dbReference type="SUPFAM" id="SSF51391">
    <property type="entry name" value="Thiamin phosphate synthase"/>
    <property type="match status" value="1"/>
</dbReference>
<dbReference type="OrthoDB" id="194683at2"/>
<evidence type="ECO:0000313" key="5">
    <source>
        <dbReference type="Proteomes" id="UP000293347"/>
    </source>
</evidence>
<protein>
    <submittedName>
        <fullName evidence="4">Thiamine phosphate synthase</fullName>
    </submittedName>
</protein>
<evidence type="ECO:0000259" key="3">
    <source>
        <dbReference type="Pfam" id="PF02581"/>
    </source>
</evidence>
<evidence type="ECO:0000256" key="2">
    <source>
        <dbReference type="ARBA" id="ARBA00022977"/>
    </source>
</evidence>
<dbReference type="InterPro" id="IPR022998">
    <property type="entry name" value="ThiamineP_synth_TenI"/>
</dbReference>
<organism evidence="4 5">
    <name type="scientific">Pedobacter psychroterrae</name>
    <dbReference type="NCBI Taxonomy" id="2530453"/>
    <lineage>
        <taxon>Bacteria</taxon>
        <taxon>Pseudomonadati</taxon>
        <taxon>Bacteroidota</taxon>
        <taxon>Sphingobacteriia</taxon>
        <taxon>Sphingobacteriales</taxon>
        <taxon>Sphingobacteriaceae</taxon>
        <taxon>Pedobacter</taxon>
    </lineage>
</organism>
<feature type="domain" description="Thiamine phosphate synthase/TenI" evidence="3">
    <location>
        <begin position="101"/>
        <end position="183"/>
    </location>
</feature>
<dbReference type="GO" id="GO:0009228">
    <property type="term" value="P:thiamine biosynthetic process"/>
    <property type="evidence" value="ECO:0007669"/>
    <property type="project" value="UniProtKB-KW"/>
</dbReference>
<dbReference type="GO" id="GO:0004789">
    <property type="term" value="F:thiamine-phosphate diphosphorylase activity"/>
    <property type="evidence" value="ECO:0007669"/>
    <property type="project" value="TreeGrafter"/>
</dbReference>
<comment type="caution">
    <text evidence="4">The sequence shown here is derived from an EMBL/GenBank/DDBJ whole genome shotgun (WGS) entry which is preliminary data.</text>
</comment>
<dbReference type="EMBL" id="SJSL01000009">
    <property type="protein sequence ID" value="TCC97372.1"/>
    <property type="molecule type" value="Genomic_DNA"/>
</dbReference>
<keyword evidence="2" id="KW-0784">Thiamine biosynthesis</keyword>
<evidence type="ECO:0000313" key="4">
    <source>
        <dbReference type="EMBL" id="TCC97372.1"/>
    </source>
</evidence>
<name>A0A4R0NE28_9SPHI</name>
<dbReference type="PANTHER" id="PTHR20857">
    <property type="entry name" value="THIAMINE-PHOSPHATE PYROPHOSPHORYLASE"/>
    <property type="match status" value="1"/>
</dbReference>
<reference evidence="4 5" key="1">
    <citation type="submission" date="2019-02" db="EMBL/GenBank/DDBJ databases">
        <title>Pedobacter sp. RP-1-14 sp. nov., isolated from Arctic soil.</title>
        <authorList>
            <person name="Dahal R.H."/>
        </authorList>
    </citation>
    <scope>NUCLEOTIDE SEQUENCE [LARGE SCALE GENOMIC DNA]</scope>
    <source>
        <strain evidence="4 5">RP-1-14</strain>
    </source>
</reference>
<dbReference type="CDD" id="cd00564">
    <property type="entry name" value="TMP_TenI"/>
    <property type="match status" value="1"/>
</dbReference>
<accession>A0A4R0NE28</accession>
<sequence>MKELIVISSAEYIAGEIALVNGLFDAGMGLFHLRKPGTLLVSYRTLLNGINPDFRDKVVLHQFHESGALEGIHRFHFSEAERQRLWTKDQRFGSEIKGSSASTILSTSIHSLEQADELMDFDYVFFGPVFDSISKPGRKGIDLHHFILPVHLKAKLVALGGITQDNIAEVFDLGFDKAAVLGALWNNPSEAPSTFKQISKNANG</sequence>
<dbReference type="Gene3D" id="3.20.20.70">
    <property type="entry name" value="Aldolase class I"/>
    <property type="match status" value="1"/>
</dbReference>
<dbReference type="RefSeq" id="WP_131597885.1">
    <property type="nucleotide sequence ID" value="NZ_SJSL01000009.1"/>
</dbReference>
<keyword evidence="5" id="KW-1185">Reference proteome</keyword>
<dbReference type="PANTHER" id="PTHR20857:SF15">
    <property type="entry name" value="THIAMINE-PHOSPHATE SYNTHASE"/>
    <property type="match status" value="1"/>
</dbReference>
<dbReference type="AlphaFoldDB" id="A0A4R0NE28"/>
<gene>
    <name evidence="4" type="ORF">EZ437_20000</name>
</gene>
<dbReference type="InterPro" id="IPR013785">
    <property type="entry name" value="Aldolase_TIM"/>
</dbReference>